<comment type="caution">
    <text evidence="1">The sequence shown here is derived from an EMBL/GenBank/DDBJ whole genome shotgun (WGS) entry which is preliminary data.</text>
</comment>
<sequence length="495" mass="54938">MATKGNTLRDRQVASLKKILNLNESVDSGESEEVLANGLLAPVAPILDADGNPIWKVLVFDDLGRDVISSVMRVSDLRSMGVTMHMHIGTTRHQIPDVPVIYLLEPSAQNMQAITNDLQKGLYSPAYINLLSSMPRVVLEDFATQTATAGTSENIAQLFDQYLNFIVAEPDLFSLGMQKDHTYWALNSAKTSDEQLDAVVDRIVSGLFSVIVTMGVIPIIRCPKGAAAEMVAQRLDRKLRDHILNSKDNLFSKDRGATAGTPQSRPVLILLDRNVDLIPMLSHSWTYQSLVHDVLNMKLNRITIETPIDENNPARGTSKKSYDLNANDFFWAKNAPVPFPQVAEDIDAELTKYKEDTAAITKKTGVSSLEDLQNDTSASAQHLKAAITLLPEMRERKGVLDMHMNILAALLSGIKDRQLDNFFQVEENAVKQTKAQILEIIKDQNKGNDASDKLRLFVIWFLSTEQEVARADFESFEKALVEAGADVSSLSYVRQ</sequence>
<keyword evidence="2" id="KW-1185">Reference proteome</keyword>
<name>A0ACC1MYB5_9HYPO</name>
<evidence type="ECO:0000313" key="2">
    <source>
        <dbReference type="Proteomes" id="UP001143910"/>
    </source>
</evidence>
<gene>
    <name evidence="1" type="ORF">NQ176_g7797</name>
</gene>
<protein>
    <submittedName>
        <fullName evidence="1">Uncharacterized protein</fullName>
    </submittedName>
</protein>
<evidence type="ECO:0000313" key="1">
    <source>
        <dbReference type="EMBL" id="KAJ2971229.1"/>
    </source>
</evidence>
<dbReference type="Proteomes" id="UP001143910">
    <property type="component" value="Unassembled WGS sequence"/>
</dbReference>
<accession>A0ACC1MYB5</accession>
<reference evidence="1" key="1">
    <citation type="submission" date="2022-08" db="EMBL/GenBank/DDBJ databases">
        <title>Genome Sequence of Lecanicillium fungicola.</title>
        <authorList>
            <person name="Buettner E."/>
        </authorList>
    </citation>
    <scope>NUCLEOTIDE SEQUENCE</scope>
    <source>
        <strain evidence="1">Babe33</strain>
    </source>
</reference>
<organism evidence="1 2">
    <name type="scientific">Zarea fungicola</name>
    <dbReference type="NCBI Taxonomy" id="93591"/>
    <lineage>
        <taxon>Eukaryota</taxon>
        <taxon>Fungi</taxon>
        <taxon>Dikarya</taxon>
        <taxon>Ascomycota</taxon>
        <taxon>Pezizomycotina</taxon>
        <taxon>Sordariomycetes</taxon>
        <taxon>Hypocreomycetidae</taxon>
        <taxon>Hypocreales</taxon>
        <taxon>Cordycipitaceae</taxon>
        <taxon>Zarea</taxon>
    </lineage>
</organism>
<proteinExistence type="predicted"/>
<dbReference type="EMBL" id="JANJQO010001381">
    <property type="protein sequence ID" value="KAJ2971229.1"/>
    <property type="molecule type" value="Genomic_DNA"/>
</dbReference>